<organism evidence="2 3">
    <name type="scientific">Marinospirillum celere</name>
    <dbReference type="NCBI Taxonomy" id="1122252"/>
    <lineage>
        <taxon>Bacteria</taxon>
        <taxon>Pseudomonadati</taxon>
        <taxon>Pseudomonadota</taxon>
        <taxon>Gammaproteobacteria</taxon>
        <taxon>Oceanospirillales</taxon>
        <taxon>Oceanospirillaceae</taxon>
        <taxon>Marinospirillum</taxon>
    </lineage>
</organism>
<evidence type="ECO:0000313" key="3">
    <source>
        <dbReference type="Proteomes" id="UP000199058"/>
    </source>
</evidence>
<keyword evidence="1" id="KW-0472">Membrane</keyword>
<feature type="transmembrane region" description="Helical" evidence="1">
    <location>
        <begin position="21"/>
        <end position="38"/>
    </location>
</feature>
<reference evidence="2 3" key="1">
    <citation type="submission" date="2016-10" db="EMBL/GenBank/DDBJ databases">
        <authorList>
            <person name="de Groot N.N."/>
        </authorList>
    </citation>
    <scope>NUCLEOTIDE SEQUENCE [LARGE SCALE GENOMIC DNA]</scope>
    <source>
        <strain evidence="2 3">DSM 18438</strain>
    </source>
</reference>
<dbReference type="OrthoDB" id="8546435at2"/>
<keyword evidence="3" id="KW-1185">Reference proteome</keyword>
<dbReference type="RefSeq" id="WP_091961955.1">
    <property type="nucleotide sequence ID" value="NZ_FOLH01000003.1"/>
</dbReference>
<gene>
    <name evidence="2" type="ORF">SAMN05660443_1693</name>
</gene>
<sequence>MSSTQKSKNKPRLLPRWIQHLLTFAIIAVSLALAWALLPTDSFDTDLQKIGQGQPIAVLIHETASPNSMEAMDLINEIRYEVEPLEFIVATLGHPEGREFARQQQTETPGLLLFFDGEGQRTEVVFVQSLEDINRGIRSLL</sequence>
<dbReference type="AlphaFoldDB" id="A0A1I1H4Y4"/>
<evidence type="ECO:0008006" key="4">
    <source>
        <dbReference type="Google" id="ProtNLM"/>
    </source>
</evidence>
<keyword evidence="1" id="KW-1133">Transmembrane helix</keyword>
<accession>A0A1I1H4Y4</accession>
<protein>
    <recommendedName>
        <fullName evidence="4">DUF4174 domain-containing protein</fullName>
    </recommendedName>
</protein>
<evidence type="ECO:0000256" key="1">
    <source>
        <dbReference type="SAM" id="Phobius"/>
    </source>
</evidence>
<evidence type="ECO:0000313" key="2">
    <source>
        <dbReference type="EMBL" id="SFC16493.1"/>
    </source>
</evidence>
<proteinExistence type="predicted"/>
<dbReference type="Proteomes" id="UP000199058">
    <property type="component" value="Unassembled WGS sequence"/>
</dbReference>
<keyword evidence="1" id="KW-0812">Transmembrane</keyword>
<dbReference type="EMBL" id="FOLH01000003">
    <property type="protein sequence ID" value="SFC16493.1"/>
    <property type="molecule type" value="Genomic_DNA"/>
</dbReference>
<dbReference type="STRING" id="1122252.SAMN05660443_1693"/>
<name>A0A1I1H4Y4_9GAMM</name>